<keyword evidence="3" id="KW-0479">Metal-binding</keyword>
<dbReference type="InterPro" id="IPR000092">
    <property type="entry name" value="Polyprenyl_synt"/>
</dbReference>
<dbReference type="InterPro" id="IPR039702">
    <property type="entry name" value="FPS1-like"/>
</dbReference>
<dbReference type="AlphaFoldDB" id="A0A024X6B7"/>
<keyword evidence="4" id="KW-0460">Magnesium</keyword>
<dbReference type="EMBL" id="KI927523">
    <property type="protein sequence ID" value="ETW60645.1"/>
    <property type="molecule type" value="Genomic_DNA"/>
</dbReference>
<accession>A0A024X6B7</accession>
<dbReference type="SFLD" id="SFLDS00005">
    <property type="entry name" value="Isoprenoid_Synthase_Type_I"/>
    <property type="match status" value="1"/>
</dbReference>
<evidence type="ECO:0000256" key="5">
    <source>
        <dbReference type="RuleBase" id="RU004466"/>
    </source>
</evidence>
<reference evidence="6 7" key="2">
    <citation type="submission" date="2013-02" db="EMBL/GenBank/DDBJ databases">
        <title>The Genome Sequence of Plasmodium falciparum CAMP/Malaysia.</title>
        <authorList>
            <consortium name="The Broad Institute Genome Sequencing Platform"/>
            <consortium name="The Broad Institute Genome Sequencing Center for Infectious Disease"/>
            <person name="Neafsey D."/>
            <person name="Cheeseman I."/>
            <person name="Volkman S."/>
            <person name="Adams J."/>
            <person name="Walker B."/>
            <person name="Young S.K."/>
            <person name="Zeng Q."/>
            <person name="Gargeya S."/>
            <person name="Fitzgerald M."/>
            <person name="Haas B."/>
            <person name="Abouelleil A."/>
            <person name="Alvarado L."/>
            <person name="Arachchi H.M."/>
            <person name="Berlin A.M."/>
            <person name="Chapman S.B."/>
            <person name="Dewar J."/>
            <person name="Goldberg J."/>
            <person name="Griggs A."/>
            <person name="Gujja S."/>
            <person name="Hansen M."/>
            <person name="Howarth C."/>
            <person name="Imamovic A."/>
            <person name="Larimer J."/>
            <person name="McCowan C."/>
            <person name="Murphy C."/>
            <person name="Neiman D."/>
            <person name="Pearson M."/>
            <person name="Priest M."/>
            <person name="Roberts A."/>
            <person name="Saif S."/>
            <person name="Shea T."/>
            <person name="Sisk P."/>
            <person name="Sykes S."/>
            <person name="Wortman J."/>
            <person name="Nusbaum C."/>
            <person name="Birren B."/>
        </authorList>
    </citation>
    <scope>NUCLEOTIDE SEQUENCE [LARGE SCALE GENOMIC DNA]</scope>
    <source>
        <strain evidence="6 7">CAMP/Malaysia</strain>
    </source>
</reference>
<evidence type="ECO:0000256" key="2">
    <source>
        <dbReference type="ARBA" id="ARBA00022679"/>
    </source>
</evidence>
<dbReference type="Pfam" id="PF00348">
    <property type="entry name" value="polyprenyl_synt"/>
    <property type="match status" value="1"/>
</dbReference>
<dbReference type="Gene3D" id="1.10.600.10">
    <property type="entry name" value="Farnesyl Diphosphate Synthase"/>
    <property type="match status" value="1"/>
</dbReference>
<dbReference type="OrthoDB" id="10257492at2759"/>
<proteinExistence type="inferred from homology"/>
<sequence length="376" mass="44462">MENEQNNQDSENGLDYFRSMYDRYRDVFINHINDYVLEDDIKIIISKYYKLLFDYNCLGGKNNRGILVILIYEYVKNRDINCNEWEKVACIAWCIEILQASFLVADDIMDKGETRRNKHCWYLLKDVEIKNAVNDVFLLYNAIYKLLDVYLRNDNCYLDLITSFREATLKTIVGQHLDTNIFSDKYSHIDKDIDVNNINISQENKININMLNFKVYQNIIIHKTAYYSFFLPIVCGMQMGGISLDNLLYKKVENIAILMGEYFQVHDDYIDTFGDSKKTGKVGSDIQNNKLTWPLIKAFELCSQPEKEDIIRNYGKDNVTCIKFINDIYEHYNIRDHYVEYEKKQKMKILEAINQLHHEGIEYVLKYVMDILFTGA</sequence>
<dbReference type="PROSITE" id="PS00444">
    <property type="entry name" value="POLYPRENYL_SYNTHASE_2"/>
    <property type="match status" value="1"/>
</dbReference>
<dbReference type="PANTHER" id="PTHR11525">
    <property type="entry name" value="FARNESYL-PYROPHOSPHATE SYNTHETASE"/>
    <property type="match status" value="1"/>
</dbReference>
<evidence type="ECO:0008006" key="8">
    <source>
        <dbReference type="Google" id="ProtNLM"/>
    </source>
</evidence>
<organism evidence="6 7">
    <name type="scientific">Plasmodium falciparum (isolate Camp / Malaysia)</name>
    <dbReference type="NCBI Taxonomy" id="5835"/>
    <lineage>
        <taxon>Eukaryota</taxon>
        <taxon>Sar</taxon>
        <taxon>Alveolata</taxon>
        <taxon>Apicomplexa</taxon>
        <taxon>Aconoidasida</taxon>
        <taxon>Haemosporida</taxon>
        <taxon>Plasmodiidae</taxon>
        <taxon>Plasmodium</taxon>
        <taxon>Plasmodium (Laverania)</taxon>
    </lineage>
</organism>
<dbReference type="CDD" id="cd00685">
    <property type="entry name" value="Trans_IPPS_HT"/>
    <property type="match status" value="1"/>
</dbReference>
<dbReference type="SFLD" id="SFLDG01017">
    <property type="entry name" value="Polyprenyl_Transferase_Like"/>
    <property type="match status" value="1"/>
</dbReference>
<protein>
    <recommendedName>
        <fullName evidence="8">Geranylgeranyl pyrophosphate synthase</fullName>
    </recommendedName>
</protein>
<dbReference type="PANTHER" id="PTHR11525:SF0">
    <property type="entry name" value="FARNESYL PYROPHOSPHATE SYNTHASE"/>
    <property type="match status" value="1"/>
</dbReference>
<comment type="similarity">
    <text evidence="5">Belongs to the FPP/GGPP synthase family.</text>
</comment>
<dbReference type="GO" id="GO:0004337">
    <property type="term" value="F:(2E,6E)-farnesyl diphosphate synthase activity"/>
    <property type="evidence" value="ECO:0007669"/>
    <property type="project" value="TreeGrafter"/>
</dbReference>
<dbReference type="SUPFAM" id="SSF48576">
    <property type="entry name" value="Terpenoid synthases"/>
    <property type="match status" value="1"/>
</dbReference>
<dbReference type="GO" id="GO:0046872">
    <property type="term" value="F:metal ion binding"/>
    <property type="evidence" value="ECO:0007669"/>
    <property type="project" value="UniProtKB-KW"/>
</dbReference>
<dbReference type="GO" id="GO:0045337">
    <property type="term" value="P:farnesyl diphosphate biosynthetic process"/>
    <property type="evidence" value="ECO:0007669"/>
    <property type="project" value="TreeGrafter"/>
</dbReference>
<reference evidence="6 7" key="1">
    <citation type="submission" date="2013-02" db="EMBL/GenBank/DDBJ databases">
        <title>The Genome Annotation of Plasmodium falciparum CAMP/Malaysia.</title>
        <authorList>
            <consortium name="The Broad Institute Genome Sequencing Platform"/>
            <consortium name="The Broad Institute Genome Sequencing Center for Infectious Disease"/>
            <person name="Neafsey D."/>
            <person name="Hoffman S."/>
            <person name="Volkman S."/>
            <person name="Rosenthal P."/>
            <person name="Walker B."/>
            <person name="Young S.K."/>
            <person name="Zeng Q."/>
            <person name="Gargeya S."/>
            <person name="Fitzgerald M."/>
            <person name="Haas B."/>
            <person name="Abouelleil A."/>
            <person name="Allen A.W."/>
            <person name="Alvarado L."/>
            <person name="Arachchi H.M."/>
            <person name="Berlin A.M."/>
            <person name="Chapman S.B."/>
            <person name="Gainer-Dewar J."/>
            <person name="Goldberg J."/>
            <person name="Griggs A."/>
            <person name="Gujja S."/>
            <person name="Hansen M."/>
            <person name="Howarth C."/>
            <person name="Imamovic A."/>
            <person name="Ireland A."/>
            <person name="Larimer J."/>
            <person name="McCowan C."/>
            <person name="Murphy C."/>
            <person name="Pearson M."/>
            <person name="Poon T.W."/>
            <person name="Priest M."/>
            <person name="Roberts A."/>
            <person name="Saif S."/>
            <person name="Shea T."/>
            <person name="Sisk P."/>
            <person name="Sykes S."/>
            <person name="Wortman J."/>
            <person name="Nusbaum C."/>
            <person name="Birren B."/>
        </authorList>
    </citation>
    <scope>NUCLEOTIDE SEQUENCE [LARGE SCALE GENOMIC DNA]</scope>
    <source>
        <strain evidence="6 7">CAMP/Malaysia</strain>
    </source>
</reference>
<keyword evidence="2 5" id="KW-0808">Transferase</keyword>
<dbReference type="InterPro" id="IPR033749">
    <property type="entry name" value="Polyprenyl_synt_CS"/>
</dbReference>
<evidence type="ECO:0000313" key="6">
    <source>
        <dbReference type="EMBL" id="ETW60645.1"/>
    </source>
</evidence>
<dbReference type="OMA" id="CSWVVNQ"/>
<evidence type="ECO:0000256" key="4">
    <source>
        <dbReference type="ARBA" id="ARBA00022842"/>
    </source>
</evidence>
<name>A0A024X6B7_PLAFC</name>
<evidence type="ECO:0000256" key="1">
    <source>
        <dbReference type="ARBA" id="ARBA00001946"/>
    </source>
</evidence>
<comment type="cofactor">
    <cofactor evidence="1">
        <name>Mg(2+)</name>
        <dbReference type="ChEBI" id="CHEBI:18420"/>
    </cofactor>
</comment>
<dbReference type="Proteomes" id="UP000030694">
    <property type="component" value="Unassembled WGS sequence"/>
</dbReference>
<evidence type="ECO:0000313" key="7">
    <source>
        <dbReference type="Proteomes" id="UP000030694"/>
    </source>
</evidence>
<dbReference type="GO" id="GO:0004161">
    <property type="term" value="F:dimethylallyltranstransferase activity"/>
    <property type="evidence" value="ECO:0007669"/>
    <property type="project" value="TreeGrafter"/>
</dbReference>
<dbReference type="GO" id="GO:0005737">
    <property type="term" value="C:cytoplasm"/>
    <property type="evidence" value="ECO:0007669"/>
    <property type="project" value="TreeGrafter"/>
</dbReference>
<dbReference type="FunFam" id="1.10.600.10:FF:000041">
    <property type="entry name" value="Geranylgeranyl pyrophosphate synthase, putative"/>
    <property type="match status" value="1"/>
</dbReference>
<dbReference type="SMR" id="A0A024X6B7"/>
<gene>
    <name evidence="6" type="ORF">PFMC_03346</name>
</gene>
<dbReference type="InterPro" id="IPR008949">
    <property type="entry name" value="Isoprenoid_synthase_dom_sf"/>
</dbReference>
<evidence type="ECO:0000256" key="3">
    <source>
        <dbReference type="ARBA" id="ARBA00022723"/>
    </source>
</evidence>